<comment type="cofactor">
    <cofactor evidence="5">
        <name>FAD</name>
        <dbReference type="ChEBI" id="CHEBI:57692"/>
    </cofactor>
</comment>
<dbReference type="InterPro" id="IPR036318">
    <property type="entry name" value="FAD-bd_PCMH-like_sf"/>
</dbReference>
<feature type="active site" description="Proton donor/acceptor" evidence="4">
    <location>
        <position position="394"/>
    </location>
</feature>
<keyword evidence="3 5" id="KW-0274">FAD</keyword>
<gene>
    <name evidence="8" type="ORF">B5766_13045</name>
</gene>
<dbReference type="GO" id="GO:0071949">
    <property type="term" value="F:FAD binding"/>
    <property type="evidence" value="ECO:0007669"/>
    <property type="project" value="InterPro"/>
</dbReference>
<evidence type="ECO:0000259" key="7">
    <source>
        <dbReference type="PROSITE" id="PS51387"/>
    </source>
</evidence>
<dbReference type="InterPro" id="IPR025650">
    <property type="entry name" value="Alkyl-DHAP_Synthase"/>
</dbReference>
<name>A0A2A6FNB9_9MICO</name>
<organism evidence="8 9">
    <name type="scientific">Candidatus Lumbricidiphila eiseniae</name>
    <dbReference type="NCBI Taxonomy" id="1969409"/>
    <lineage>
        <taxon>Bacteria</taxon>
        <taxon>Bacillati</taxon>
        <taxon>Actinomycetota</taxon>
        <taxon>Actinomycetes</taxon>
        <taxon>Micrococcales</taxon>
        <taxon>Microbacteriaceae</taxon>
        <taxon>Candidatus Lumbricidiphila</taxon>
    </lineage>
</organism>
<feature type="domain" description="FAD-binding PCMH-type" evidence="7">
    <location>
        <begin position="56"/>
        <end position="234"/>
    </location>
</feature>
<evidence type="ECO:0000256" key="1">
    <source>
        <dbReference type="ARBA" id="ARBA00008000"/>
    </source>
</evidence>
<dbReference type="EMBL" id="NAEP01000069">
    <property type="protein sequence ID" value="PDQ34168.1"/>
    <property type="molecule type" value="Genomic_DNA"/>
</dbReference>
<proteinExistence type="inferred from homology"/>
<dbReference type="Pfam" id="PF02913">
    <property type="entry name" value="FAD-oxidase_C"/>
    <property type="match status" value="1"/>
</dbReference>
<dbReference type="Gene3D" id="1.10.45.10">
    <property type="entry name" value="Vanillyl-alcohol Oxidase, Chain A, domain 4"/>
    <property type="match status" value="1"/>
</dbReference>
<dbReference type="SUPFAM" id="SSF56176">
    <property type="entry name" value="FAD-binding/transporter-associated domain-like"/>
    <property type="match status" value="1"/>
</dbReference>
<protein>
    <recommendedName>
        <fullName evidence="7">FAD-binding PCMH-type domain-containing protein</fullName>
    </recommendedName>
</protein>
<evidence type="ECO:0000313" key="8">
    <source>
        <dbReference type="EMBL" id="PDQ34168.1"/>
    </source>
</evidence>
<dbReference type="InterPro" id="IPR004113">
    <property type="entry name" value="FAD-bd_oxidored_4_C"/>
</dbReference>
<dbReference type="InterPro" id="IPR006094">
    <property type="entry name" value="Oxid_FAD_bind_N"/>
</dbReference>
<dbReference type="GO" id="GO:0008610">
    <property type="term" value="P:lipid biosynthetic process"/>
    <property type="evidence" value="ECO:0007669"/>
    <property type="project" value="InterPro"/>
</dbReference>
<dbReference type="InterPro" id="IPR016169">
    <property type="entry name" value="FAD-bd_PCMH_sub2"/>
</dbReference>
<comment type="caution">
    <text evidence="8">The sequence shown here is derived from an EMBL/GenBank/DDBJ whole genome shotgun (WGS) entry which is preliminary data.</text>
</comment>
<dbReference type="InterPro" id="IPR016171">
    <property type="entry name" value="Vanillyl_alc_oxidase_C-sub2"/>
</dbReference>
<evidence type="ECO:0000256" key="2">
    <source>
        <dbReference type="ARBA" id="ARBA00022630"/>
    </source>
</evidence>
<evidence type="ECO:0000256" key="6">
    <source>
        <dbReference type="PIRSR" id="PIRSR625650-4"/>
    </source>
</evidence>
<dbReference type="Proteomes" id="UP000219994">
    <property type="component" value="Unassembled WGS sequence"/>
</dbReference>
<dbReference type="GO" id="GO:0008609">
    <property type="term" value="F:alkylglycerone-phosphate synthase activity"/>
    <property type="evidence" value="ECO:0007669"/>
    <property type="project" value="InterPro"/>
</dbReference>
<evidence type="ECO:0000313" key="9">
    <source>
        <dbReference type="Proteomes" id="UP000219994"/>
    </source>
</evidence>
<comment type="similarity">
    <text evidence="1">Belongs to the FAD-binding oxidoreductase/transferase type 4 family.</text>
</comment>
<feature type="binding site" evidence="5">
    <location>
        <begin position="218"/>
        <end position="224"/>
    </location>
    <ligand>
        <name>FAD</name>
        <dbReference type="ChEBI" id="CHEBI:57692"/>
    </ligand>
</feature>
<keyword evidence="2" id="KW-0285">Flavoprotein</keyword>
<reference evidence="9" key="1">
    <citation type="submission" date="2017-03" db="EMBL/GenBank/DDBJ databases">
        <authorList>
            <person name="Lund M.B."/>
        </authorList>
    </citation>
    <scope>NUCLEOTIDE SEQUENCE [LARGE SCALE GENOMIC DNA]</scope>
</reference>
<dbReference type="InterPro" id="IPR016164">
    <property type="entry name" value="FAD-linked_Oxase-like_C"/>
</dbReference>
<evidence type="ECO:0000256" key="5">
    <source>
        <dbReference type="PIRSR" id="PIRSR625650-3"/>
    </source>
</evidence>
<sequence length="474" mass="51230">MSSLSIIDQRGEVADVAARLGNLIDPERIVTDSGVLDRYSHDAWPVAVVQDQLGIHENRPDIVVRVTSTEDVINALAVARETRTPLTARGLGSSVTGQALPTKGGIVLDLALLVGEPSFDEMNMTVTASAGMRGSDLEEWLNYRGYTLNFFPQSLIRSSIGGWIATRATGQLSSKYGGIEAAVLSYDVVLSDGSAFEVGQKPRAAVGPDLRQLFLGSEGMFGIVTKLTLKIYPLVAASISEAWIIPTVPAGVKTMREIYQAGLRPSLMRFYDETESQHAVPNAQLEGCALFLTHDGLRSVAEAEHEESRKIVEKHGGRSIGAEPVLAWYGRRFDFSTVEKLLAEPGGYAETIEVAHLWTGILPLYEKLVAALTPLADEVLGHFSHVYTQGASLYVILLGRARDNAEAAERLDEIWRVAMETTTAAGGELSHHHGAGLARQAYIPENLGGQHLLIRRLKDALDPAGILNPGHLGL</sequence>
<dbReference type="Gene3D" id="3.40.462.40">
    <property type="entry name" value="FAD-linked oxidase, cap domain/gating helix"/>
    <property type="match status" value="1"/>
</dbReference>
<dbReference type="PANTHER" id="PTHR46568">
    <property type="entry name" value="ALKYLDIHYDROXYACETONEPHOSPHATE SYNTHASE, PEROXISOMAL"/>
    <property type="match status" value="1"/>
</dbReference>
<dbReference type="PROSITE" id="PS51387">
    <property type="entry name" value="FAD_PCMH"/>
    <property type="match status" value="1"/>
</dbReference>
<accession>A0A2A6FNB9</accession>
<evidence type="ECO:0000256" key="4">
    <source>
        <dbReference type="PIRSR" id="PIRSR625650-1"/>
    </source>
</evidence>
<dbReference type="Gene3D" id="3.30.465.10">
    <property type="match status" value="1"/>
</dbReference>
<feature type="site" description="Important for enzyme activity" evidence="6">
    <location>
        <position position="269"/>
    </location>
</feature>
<dbReference type="InterPro" id="IPR016166">
    <property type="entry name" value="FAD-bd_PCMH"/>
</dbReference>
<evidence type="ECO:0000256" key="3">
    <source>
        <dbReference type="ARBA" id="ARBA00022827"/>
    </source>
</evidence>
<dbReference type="Pfam" id="PF01565">
    <property type="entry name" value="FAD_binding_4"/>
    <property type="match status" value="1"/>
</dbReference>
<dbReference type="SUPFAM" id="SSF55103">
    <property type="entry name" value="FAD-linked oxidases, C-terminal domain"/>
    <property type="match status" value="1"/>
</dbReference>
<dbReference type="PANTHER" id="PTHR46568:SF1">
    <property type="entry name" value="ALKYLDIHYDROXYACETONEPHOSPHATE SYNTHASE, PEROXISOMAL"/>
    <property type="match status" value="1"/>
</dbReference>
<dbReference type="Gene3D" id="3.30.70.3450">
    <property type="match status" value="1"/>
</dbReference>
<dbReference type="AlphaFoldDB" id="A0A2A6FNB9"/>